<dbReference type="AlphaFoldDB" id="A0AAV2JCN6"/>
<organism evidence="2 3">
    <name type="scientific">Knipowitschia caucasica</name>
    <name type="common">Caucasian dwarf goby</name>
    <name type="synonym">Pomatoschistus caucasicus</name>
    <dbReference type="NCBI Taxonomy" id="637954"/>
    <lineage>
        <taxon>Eukaryota</taxon>
        <taxon>Metazoa</taxon>
        <taxon>Chordata</taxon>
        <taxon>Craniata</taxon>
        <taxon>Vertebrata</taxon>
        <taxon>Euteleostomi</taxon>
        <taxon>Actinopterygii</taxon>
        <taxon>Neopterygii</taxon>
        <taxon>Teleostei</taxon>
        <taxon>Neoteleostei</taxon>
        <taxon>Acanthomorphata</taxon>
        <taxon>Gobiaria</taxon>
        <taxon>Gobiiformes</taxon>
        <taxon>Gobioidei</taxon>
        <taxon>Gobiidae</taxon>
        <taxon>Gobiinae</taxon>
        <taxon>Knipowitschia</taxon>
    </lineage>
</organism>
<proteinExistence type="predicted"/>
<evidence type="ECO:0000313" key="3">
    <source>
        <dbReference type="Proteomes" id="UP001497482"/>
    </source>
</evidence>
<reference evidence="2 3" key="1">
    <citation type="submission" date="2024-04" db="EMBL/GenBank/DDBJ databases">
        <authorList>
            <person name="Waldvogel A.-M."/>
            <person name="Schoenle A."/>
        </authorList>
    </citation>
    <scope>NUCLEOTIDE SEQUENCE [LARGE SCALE GENOMIC DNA]</scope>
</reference>
<keyword evidence="3" id="KW-1185">Reference proteome</keyword>
<gene>
    <name evidence="2" type="ORF">KC01_LOCUS5416</name>
</gene>
<dbReference type="EMBL" id="OZ035833">
    <property type="protein sequence ID" value="CAL1573525.1"/>
    <property type="molecule type" value="Genomic_DNA"/>
</dbReference>
<name>A0AAV2JCN6_KNICA</name>
<accession>A0AAV2JCN6</accession>
<protein>
    <submittedName>
        <fullName evidence="2">Uncharacterized protein</fullName>
    </submittedName>
</protein>
<dbReference type="Proteomes" id="UP001497482">
    <property type="component" value="Chromosome 11"/>
</dbReference>
<sequence length="205" mass="21987">MGPETGAAKTVAKGKNDTEWGRRVGGSRCATSSRKYAEQRQRAIRSAQLGSGLMGWKHGEADTRRYTHKYAQMESSTLATAHQRDCERRGGSGQQWIETTSFCTSMEAATASAVATPSPSNARPLPQEESGARLIMQERHSRPPFVLPGGEAVPACSAYHMARPPPLPSSLSRSTGGAVDGVIAVWWNAKEPNGAFFPSLETGVL</sequence>
<feature type="region of interest" description="Disordered" evidence="1">
    <location>
        <begin position="1"/>
        <end position="37"/>
    </location>
</feature>
<evidence type="ECO:0000256" key="1">
    <source>
        <dbReference type="SAM" id="MobiDB-lite"/>
    </source>
</evidence>
<evidence type="ECO:0000313" key="2">
    <source>
        <dbReference type="EMBL" id="CAL1573525.1"/>
    </source>
</evidence>